<proteinExistence type="predicted"/>
<reference evidence="3 4" key="1">
    <citation type="submission" date="2024-04" db="EMBL/GenBank/DDBJ databases">
        <title>Draft genome sequence of Thalassolituus maritimus NBRC 116585.</title>
        <authorList>
            <person name="Miyakawa T."/>
            <person name="Kusuya Y."/>
            <person name="Miura T."/>
        </authorList>
    </citation>
    <scope>NUCLEOTIDE SEQUENCE [LARGE SCALE GENOMIC DNA]</scope>
    <source>
        <strain evidence="3 4">5NW40-0001</strain>
    </source>
</reference>
<comment type="caution">
    <text evidence="3">The sequence shown here is derived from an EMBL/GenBank/DDBJ whole genome shotgun (WGS) entry which is preliminary data.</text>
</comment>
<gene>
    <name evidence="3" type="ORF">NBRC116585_05330</name>
</gene>
<evidence type="ECO:0000256" key="1">
    <source>
        <dbReference type="SAM" id="MobiDB-lite"/>
    </source>
</evidence>
<organism evidence="3 4">
    <name type="scientific">Thalassolituus maritimus</name>
    <dbReference type="NCBI Taxonomy" id="484498"/>
    <lineage>
        <taxon>Bacteria</taxon>
        <taxon>Pseudomonadati</taxon>
        <taxon>Pseudomonadota</taxon>
        <taxon>Gammaproteobacteria</taxon>
        <taxon>Oceanospirillales</taxon>
        <taxon>Oceanospirillaceae</taxon>
        <taxon>Thalassolituus</taxon>
    </lineage>
</organism>
<keyword evidence="3" id="KW-0223">Dioxygenase</keyword>
<keyword evidence="3" id="KW-0560">Oxidoreductase</keyword>
<dbReference type="EMBL" id="BAABWH010000001">
    <property type="protein sequence ID" value="GAA6144416.1"/>
    <property type="molecule type" value="Genomic_DNA"/>
</dbReference>
<feature type="region of interest" description="Disordered" evidence="1">
    <location>
        <begin position="37"/>
        <end position="64"/>
    </location>
</feature>
<sequence>MNINTIVRRRQVIRGLGVAVTAPLLLSVAGCGGTDSGTDNSVAGDSGIDDDTQSSGTNTTQWASGGTAAMEAVFPPETDPFATGLGNLCQITEAFTIGPCFFDVDDERDDISEGEPGVPMTLAMKLVDNNCQPIENAQIEVWWCNSEGVYSGDDSDSRGDVSNFNSGFCTGNESDALSARWFRGIKTTDSVGNVYFKACFPGWYRGRTTHIHFRIVVDGTQQLVSQFCFDDDLCNDIYENHSDYTGQEKDTSNSSDNVFNSNYQDYIFEIEEQWDRSMLAYKAIQVDIN</sequence>
<evidence type="ECO:0000259" key="2">
    <source>
        <dbReference type="Pfam" id="PF00775"/>
    </source>
</evidence>
<dbReference type="PANTHER" id="PTHR34315">
    <property type="match status" value="1"/>
</dbReference>
<feature type="compositionally biased region" description="Polar residues" evidence="1">
    <location>
        <begin position="53"/>
        <end position="64"/>
    </location>
</feature>
<name>A0ABP9ZWA0_9GAMM</name>
<dbReference type="GO" id="GO:0051213">
    <property type="term" value="F:dioxygenase activity"/>
    <property type="evidence" value="ECO:0007669"/>
    <property type="project" value="UniProtKB-KW"/>
</dbReference>
<feature type="domain" description="Intradiol ring-cleavage dioxygenases" evidence="2">
    <location>
        <begin position="113"/>
        <end position="238"/>
    </location>
</feature>
<evidence type="ECO:0000313" key="4">
    <source>
        <dbReference type="Proteomes" id="UP001481413"/>
    </source>
</evidence>
<accession>A0ABP9ZWA0</accession>
<dbReference type="Pfam" id="PF00775">
    <property type="entry name" value="Dioxygenase_C"/>
    <property type="match status" value="1"/>
</dbReference>
<dbReference type="Gene3D" id="2.60.130.10">
    <property type="entry name" value="Aromatic compound dioxygenase"/>
    <property type="match status" value="1"/>
</dbReference>
<keyword evidence="4" id="KW-1185">Reference proteome</keyword>
<dbReference type="InterPro" id="IPR015889">
    <property type="entry name" value="Intradiol_dOase_core"/>
</dbReference>
<dbReference type="Proteomes" id="UP001481413">
    <property type="component" value="Unassembled WGS sequence"/>
</dbReference>
<evidence type="ECO:0000313" key="3">
    <source>
        <dbReference type="EMBL" id="GAA6144416.1"/>
    </source>
</evidence>
<dbReference type="InterPro" id="IPR000627">
    <property type="entry name" value="Intradiol_dOase_C"/>
</dbReference>
<dbReference type="RefSeq" id="WP_353293344.1">
    <property type="nucleotide sequence ID" value="NZ_BAABWH010000001.1"/>
</dbReference>
<dbReference type="PANTHER" id="PTHR34315:SF1">
    <property type="entry name" value="INTRADIOL RING-CLEAVAGE DIOXYGENASES DOMAIN-CONTAINING PROTEIN-RELATED"/>
    <property type="match status" value="1"/>
</dbReference>
<dbReference type="SUPFAM" id="SSF49482">
    <property type="entry name" value="Aromatic compound dioxygenase"/>
    <property type="match status" value="1"/>
</dbReference>
<protein>
    <submittedName>
        <fullName evidence="3">Intradiol ring-cleavage dioxygenase</fullName>
    </submittedName>
</protein>